<dbReference type="Proteomes" id="UP000046392">
    <property type="component" value="Unplaced"/>
</dbReference>
<sequence length="389" mass="44210">MNGFNNKSLLLKKWGKNIEGSLEFYDSFNGFIIIIGFLPIVTRKIQILEVIDASSGTVCHKSSFCPGDCSSISINKYRTDGILEIAIGDCSSISINKYRTDGVLEIAIGKKNGEIEIMKGRWKTSNFNIFNVEKYDFGEKVTSICYISKDNLVFSKCGYLYVFDGKDRCKWSNNGKIKFRNAIYDIQKFKDDAVLGIVHGKILVFFRNKKPYEIFNDNNCKVINFWIDHSTSMLSISCAKKLGNGRSNKTPLAYILCEITRKSSSSSNDEEDQKYFASTVKNIPYDGRRFPINHRPTIFSMIKGVKSSMYTLLPDFESKKIGACCILDGDNILGDVDFEELKKCVGTICVNEAQKFLPNVFKRRIIVLFKYQFDVIDLYCSIPGDQKNQ</sequence>
<evidence type="ECO:0000313" key="1">
    <source>
        <dbReference type="Proteomes" id="UP000046392"/>
    </source>
</evidence>
<keyword evidence="1" id="KW-1185">Reference proteome</keyword>
<dbReference type="AlphaFoldDB" id="A0A0N5BEY9"/>
<organism evidence="1 2">
    <name type="scientific">Strongyloides papillosus</name>
    <name type="common">Intestinal threadworm</name>
    <dbReference type="NCBI Taxonomy" id="174720"/>
    <lineage>
        <taxon>Eukaryota</taxon>
        <taxon>Metazoa</taxon>
        <taxon>Ecdysozoa</taxon>
        <taxon>Nematoda</taxon>
        <taxon>Chromadorea</taxon>
        <taxon>Rhabditida</taxon>
        <taxon>Tylenchina</taxon>
        <taxon>Panagrolaimomorpha</taxon>
        <taxon>Strongyloidoidea</taxon>
        <taxon>Strongyloididae</taxon>
        <taxon>Strongyloides</taxon>
    </lineage>
</organism>
<evidence type="ECO:0000313" key="2">
    <source>
        <dbReference type="WBParaSite" id="SPAL_0000455900.1"/>
    </source>
</evidence>
<accession>A0A0N5BEY9</accession>
<protein>
    <submittedName>
        <fullName evidence="2">Uncharacterized protein</fullName>
    </submittedName>
</protein>
<proteinExistence type="predicted"/>
<dbReference type="STRING" id="174720.A0A0N5BEY9"/>
<dbReference type="WBParaSite" id="SPAL_0000455900.1">
    <property type="protein sequence ID" value="SPAL_0000455900.1"/>
    <property type="gene ID" value="SPAL_0000455900"/>
</dbReference>
<reference evidence="2" key="1">
    <citation type="submission" date="2017-02" db="UniProtKB">
        <authorList>
            <consortium name="WormBaseParasite"/>
        </authorList>
    </citation>
    <scope>IDENTIFICATION</scope>
</reference>
<name>A0A0N5BEY9_STREA</name>